<sequence>LLTLSFRIMLKNKLTICPCDKDHAVKESRLQFHIVNCRLIIVWLFFNPFRAMITYM</sequence>
<keyword evidence="3" id="KW-0862">Zinc</keyword>
<dbReference type="InterPro" id="IPR036236">
    <property type="entry name" value="Znf_C2H2_sf"/>
</dbReference>
<dbReference type="Proteomes" id="UP000887116">
    <property type="component" value="Unassembled WGS sequence"/>
</dbReference>
<dbReference type="PROSITE" id="PS51800">
    <property type="entry name" value="ZF_CHHC_U11_48K"/>
    <property type="match status" value="1"/>
</dbReference>
<evidence type="ECO:0000256" key="2">
    <source>
        <dbReference type="ARBA" id="ARBA00022771"/>
    </source>
</evidence>
<accession>A0A8X6FXW4</accession>
<dbReference type="GO" id="GO:0008270">
    <property type="term" value="F:zinc ion binding"/>
    <property type="evidence" value="ECO:0007669"/>
    <property type="project" value="UniProtKB-KW"/>
</dbReference>
<proteinExistence type="predicted"/>
<evidence type="ECO:0000313" key="5">
    <source>
        <dbReference type="EMBL" id="GFQ91361.1"/>
    </source>
</evidence>
<dbReference type="EMBL" id="BMAO01033711">
    <property type="protein sequence ID" value="GFQ91361.1"/>
    <property type="molecule type" value="Genomic_DNA"/>
</dbReference>
<feature type="non-terminal residue" evidence="5">
    <location>
        <position position="1"/>
    </location>
</feature>
<protein>
    <recommendedName>
        <fullName evidence="4">CHHC U11-48K-type domain-containing protein</fullName>
    </recommendedName>
</protein>
<dbReference type="SUPFAM" id="SSF57667">
    <property type="entry name" value="beta-beta-alpha zinc fingers"/>
    <property type="match status" value="1"/>
</dbReference>
<evidence type="ECO:0000256" key="3">
    <source>
        <dbReference type="ARBA" id="ARBA00022833"/>
    </source>
</evidence>
<reference evidence="5" key="1">
    <citation type="submission" date="2020-07" db="EMBL/GenBank/DDBJ databases">
        <title>Multicomponent nature underlies the extraordinary mechanical properties of spider dragline silk.</title>
        <authorList>
            <person name="Kono N."/>
            <person name="Nakamura H."/>
            <person name="Mori M."/>
            <person name="Yoshida Y."/>
            <person name="Ohtoshi R."/>
            <person name="Malay A.D."/>
            <person name="Moran D.A.P."/>
            <person name="Tomita M."/>
            <person name="Numata K."/>
            <person name="Arakawa K."/>
        </authorList>
    </citation>
    <scope>NUCLEOTIDE SEQUENCE</scope>
</reference>
<keyword evidence="6" id="KW-1185">Reference proteome</keyword>
<feature type="domain" description="CHHC U11-48K-type" evidence="4">
    <location>
        <begin position="14"/>
        <end position="41"/>
    </location>
</feature>
<name>A0A8X6FXW4_TRICU</name>
<keyword evidence="2" id="KW-0863">Zinc-finger</keyword>
<evidence type="ECO:0000259" key="4">
    <source>
        <dbReference type="PROSITE" id="PS51800"/>
    </source>
</evidence>
<dbReference type="Pfam" id="PF05253">
    <property type="entry name" value="zf-U11-48K"/>
    <property type="match status" value="1"/>
</dbReference>
<gene>
    <name evidence="5" type="ORF">TNCT_164901</name>
</gene>
<evidence type="ECO:0000313" key="6">
    <source>
        <dbReference type="Proteomes" id="UP000887116"/>
    </source>
</evidence>
<organism evidence="5 6">
    <name type="scientific">Trichonephila clavata</name>
    <name type="common">Joro spider</name>
    <name type="synonym">Nephila clavata</name>
    <dbReference type="NCBI Taxonomy" id="2740835"/>
    <lineage>
        <taxon>Eukaryota</taxon>
        <taxon>Metazoa</taxon>
        <taxon>Ecdysozoa</taxon>
        <taxon>Arthropoda</taxon>
        <taxon>Chelicerata</taxon>
        <taxon>Arachnida</taxon>
        <taxon>Araneae</taxon>
        <taxon>Araneomorphae</taxon>
        <taxon>Entelegynae</taxon>
        <taxon>Araneoidea</taxon>
        <taxon>Nephilidae</taxon>
        <taxon>Trichonephila</taxon>
    </lineage>
</organism>
<evidence type="ECO:0000256" key="1">
    <source>
        <dbReference type="ARBA" id="ARBA00022723"/>
    </source>
</evidence>
<keyword evidence="1" id="KW-0479">Metal-binding</keyword>
<dbReference type="AlphaFoldDB" id="A0A8X6FXW4"/>
<dbReference type="OrthoDB" id="5839404at2759"/>
<comment type="caution">
    <text evidence="5">The sequence shown here is derived from an EMBL/GenBank/DDBJ whole genome shotgun (WGS) entry which is preliminary data.</text>
</comment>
<dbReference type="InterPro" id="IPR022776">
    <property type="entry name" value="TRM13/UPF0224_CHHC_Znf_dom"/>
</dbReference>